<dbReference type="Pfam" id="PF25053">
    <property type="entry name" value="DUF7791"/>
    <property type="match status" value="1"/>
</dbReference>
<evidence type="ECO:0000259" key="2">
    <source>
        <dbReference type="Pfam" id="PF24883"/>
    </source>
</evidence>
<reference evidence="4" key="1">
    <citation type="journal article" date="2023" name="Mol. Phylogenet. Evol.">
        <title>Genome-scale phylogeny and comparative genomics of the fungal order Sordariales.</title>
        <authorList>
            <person name="Hensen N."/>
            <person name="Bonometti L."/>
            <person name="Westerberg I."/>
            <person name="Brannstrom I.O."/>
            <person name="Guillou S."/>
            <person name="Cros-Aarteil S."/>
            <person name="Calhoun S."/>
            <person name="Haridas S."/>
            <person name="Kuo A."/>
            <person name="Mondo S."/>
            <person name="Pangilinan J."/>
            <person name="Riley R."/>
            <person name="LaButti K."/>
            <person name="Andreopoulos B."/>
            <person name="Lipzen A."/>
            <person name="Chen C."/>
            <person name="Yan M."/>
            <person name="Daum C."/>
            <person name="Ng V."/>
            <person name="Clum A."/>
            <person name="Steindorff A."/>
            <person name="Ohm R.A."/>
            <person name="Martin F."/>
            <person name="Silar P."/>
            <person name="Natvig D.O."/>
            <person name="Lalanne C."/>
            <person name="Gautier V."/>
            <person name="Ament-Velasquez S.L."/>
            <person name="Kruys A."/>
            <person name="Hutchinson M.I."/>
            <person name="Powell A.J."/>
            <person name="Barry K."/>
            <person name="Miller A.N."/>
            <person name="Grigoriev I.V."/>
            <person name="Debuchy R."/>
            <person name="Gladieux P."/>
            <person name="Hiltunen Thoren M."/>
            <person name="Johannesson H."/>
        </authorList>
    </citation>
    <scope>NUCLEOTIDE SEQUENCE</scope>
    <source>
        <strain evidence="4">CBS 333.67</strain>
    </source>
</reference>
<dbReference type="InterPro" id="IPR027417">
    <property type="entry name" value="P-loop_NTPase"/>
</dbReference>
<evidence type="ECO:0000256" key="1">
    <source>
        <dbReference type="ARBA" id="ARBA00022737"/>
    </source>
</evidence>
<keyword evidence="1" id="KW-0677">Repeat</keyword>
<dbReference type="AlphaFoldDB" id="A0AAJ0GU98"/>
<protein>
    <recommendedName>
        <fullName evidence="6">NACHT domain-containing protein</fullName>
    </recommendedName>
</protein>
<dbReference type="GeneID" id="87885129"/>
<dbReference type="SUPFAM" id="SSF52540">
    <property type="entry name" value="P-loop containing nucleoside triphosphate hydrolases"/>
    <property type="match status" value="1"/>
</dbReference>
<feature type="domain" description="Nephrocystin 3-like N-terminal" evidence="2">
    <location>
        <begin position="226"/>
        <end position="375"/>
    </location>
</feature>
<evidence type="ECO:0000259" key="3">
    <source>
        <dbReference type="Pfam" id="PF25053"/>
    </source>
</evidence>
<dbReference type="Gene3D" id="3.40.50.300">
    <property type="entry name" value="P-loop containing nucleotide triphosphate hydrolases"/>
    <property type="match status" value="1"/>
</dbReference>
<feature type="domain" description="DUF7791" evidence="3">
    <location>
        <begin position="480"/>
        <end position="583"/>
    </location>
</feature>
<dbReference type="RefSeq" id="XP_062721972.1">
    <property type="nucleotide sequence ID" value="XM_062866300.1"/>
</dbReference>
<evidence type="ECO:0000313" key="5">
    <source>
        <dbReference type="Proteomes" id="UP001273166"/>
    </source>
</evidence>
<gene>
    <name evidence="4" type="ORF">B0T15DRAFT_485616</name>
</gene>
<keyword evidence="5" id="KW-1185">Reference proteome</keyword>
<dbReference type="Pfam" id="PF24883">
    <property type="entry name" value="NPHP3_N"/>
    <property type="match status" value="1"/>
</dbReference>
<dbReference type="PANTHER" id="PTHR10039">
    <property type="entry name" value="AMELOGENIN"/>
    <property type="match status" value="1"/>
</dbReference>
<comment type="caution">
    <text evidence="4">The sequence shown here is derived from an EMBL/GenBank/DDBJ whole genome shotgun (WGS) entry which is preliminary data.</text>
</comment>
<dbReference type="Proteomes" id="UP001273166">
    <property type="component" value="Unassembled WGS sequence"/>
</dbReference>
<evidence type="ECO:0000313" key="4">
    <source>
        <dbReference type="EMBL" id="KAK3306192.1"/>
    </source>
</evidence>
<evidence type="ECO:0008006" key="6">
    <source>
        <dbReference type="Google" id="ProtNLM"/>
    </source>
</evidence>
<proteinExistence type="predicted"/>
<dbReference type="PANTHER" id="PTHR10039:SF5">
    <property type="entry name" value="NACHT DOMAIN-CONTAINING PROTEIN"/>
    <property type="match status" value="1"/>
</dbReference>
<organism evidence="4 5">
    <name type="scientific">Chaetomium strumarium</name>
    <dbReference type="NCBI Taxonomy" id="1170767"/>
    <lineage>
        <taxon>Eukaryota</taxon>
        <taxon>Fungi</taxon>
        <taxon>Dikarya</taxon>
        <taxon>Ascomycota</taxon>
        <taxon>Pezizomycotina</taxon>
        <taxon>Sordariomycetes</taxon>
        <taxon>Sordariomycetidae</taxon>
        <taxon>Sordariales</taxon>
        <taxon>Chaetomiaceae</taxon>
        <taxon>Chaetomium</taxon>
    </lineage>
</organism>
<name>A0AAJ0GU98_9PEZI</name>
<dbReference type="EMBL" id="JAUDZG010000004">
    <property type="protein sequence ID" value="KAK3306192.1"/>
    <property type="molecule type" value="Genomic_DNA"/>
</dbReference>
<reference evidence="4" key="2">
    <citation type="submission" date="2023-06" db="EMBL/GenBank/DDBJ databases">
        <authorList>
            <consortium name="Lawrence Berkeley National Laboratory"/>
            <person name="Mondo S.J."/>
            <person name="Hensen N."/>
            <person name="Bonometti L."/>
            <person name="Westerberg I."/>
            <person name="Brannstrom I.O."/>
            <person name="Guillou S."/>
            <person name="Cros-Aarteil S."/>
            <person name="Calhoun S."/>
            <person name="Haridas S."/>
            <person name="Kuo A."/>
            <person name="Pangilinan J."/>
            <person name="Riley R."/>
            <person name="Labutti K."/>
            <person name="Andreopoulos B."/>
            <person name="Lipzen A."/>
            <person name="Chen C."/>
            <person name="Yanf M."/>
            <person name="Daum C."/>
            <person name="Ng V."/>
            <person name="Clum A."/>
            <person name="Steindorff A."/>
            <person name="Ohm R."/>
            <person name="Martin F."/>
            <person name="Silar P."/>
            <person name="Natvig D."/>
            <person name="Lalanne C."/>
            <person name="Gautier V."/>
            <person name="Ament-Velasquez S.L."/>
            <person name="Kruys A."/>
            <person name="Hutchinson M.I."/>
            <person name="Powell A.J."/>
            <person name="Barry K."/>
            <person name="Miller A.N."/>
            <person name="Grigoriev I.V."/>
            <person name="Debuchy R."/>
            <person name="Gladieux P."/>
            <person name="Thoren M.H."/>
            <person name="Johannesson H."/>
        </authorList>
    </citation>
    <scope>NUCLEOTIDE SEQUENCE</scope>
    <source>
        <strain evidence="4">CBS 333.67</strain>
    </source>
</reference>
<accession>A0AAJ0GU98</accession>
<dbReference type="InterPro" id="IPR056884">
    <property type="entry name" value="NPHP3-like_N"/>
</dbReference>
<sequence length="600" mass="67477">MDPVTAVGLASGIVAFITFSTSLVKGAIQIHEALDGSLEENRSHEAIAAEMKRFAIRLLPPDDSRLSGEGEGANKVHENERADLEQRLDYCRSQLDLHLTFPNKTSLDALVEAAKSDAGKLERLRSNVEDLRQGIRVAGISAEAQEQIRRLVEVQEDAFSSIIQSRIAKSLAFEGIHDRFDMVEEAHLKTFRWIFHDSHDSSVDGSSYGSSGGDATGSLLGRASSISGKLGSGKSTLMKYLGDHPRTRAELIKWADLVVAKYFFWRPGSSKQKSLDGLYRSLLHDVLESQLWAKARVASWQVQTEFAISEKDVRTAFARLVRNTSRNAKHCFCFFIDGLDEYQETAQNDHKEMVKLLTGWTTTAPRDVKLCVSSREDNMYMYNFSDNKRLRLHELTRFDMEAYAWERLDDISDQEAKRSLVTAITDRAEGIFLWAALLVKQVRDQLENGADFAALVQVVDLLPDELDGLYEHILKSLSKPDRKKAYQTLAILALSRHWRLPVSLFACSFLDKYNVDKMFAEQDDFAETGLDGMAYEEHIKLSRKRVNGWCRGLVESATGSIGYAHRSIPEFLDNQAIKDEMESFLAGFSAAEALRQLTLA</sequence>
<dbReference type="InterPro" id="IPR056693">
    <property type="entry name" value="DUF7791"/>
</dbReference>